<keyword evidence="2" id="KW-1185">Reference proteome</keyword>
<name>Q1YH35_AURMS</name>
<sequence length="118" mass="12663">MMEPSKATCSGRQSVGAELRQTIRVRAIMAGLLCRSSGHGEGVAVAISCDRFMPLRAFIPHPGSGARLGARRTPTSNLASMLHCTMPEISACGLIRQSVARVLHLIRSQQPQPTTTRP</sequence>
<gene>
    <name evidence="1" type="ORF">SI859A1_00404</name>
</gene>
<dbReference type="Proteomes" id="UP000000321">
    <property type="component" value="Unassembled WGS sequence"/>
</dbReference>
<dbReference type="BioCyc" id="AURANTIMONAS:SI859A1_00404-MONOMER"/>
<accession>Q1YH35</accession>
<evidence type="ECO:0000313" key="2">
    <source>
        <dbReference type="Proteomes" id="UP000000321"/>
    </source>
</evidence>
<comment type="caution">
    <text evidence="1">The sequence shown here is derived from an EMBL/GenBank/DDBJ whole genome shotgun (WGS) entry which is preliminary data.</text>
</comment>
<dbReference type="EMBL" id="AAPJ01000004">
    <property type="protein sequence ID" value="EAS49744.1"/>
    <property type="molecule type" value="Genomic_DNA"/>
</dbReference>
<evidence type="ECO:0000313" key="1">
    <source>
        <dbReference type="EMBL" id="EAS49744.1"/>
    </source>
</evidence>
<protein>
    <submittedName>
        <fullName evidence="1">Uncharacterized protein</fullName>
    </submittedName>
</protein>
<organism evidence="1 2">
    <name type="scientific">Aurantimonas manganoxydans (strain ATCC BAA-1229 / DSM 21871 / SI85-9A1)</name>
    <dbReference type="NCBI Taxonomy" id="287752"/>
    <lineage>
        <taxon>Bacteria</taxon>
        <taxon>Pseudomonadati</taxon>
        <taxon>Pseudomonadota</taxon>
        <taxon>Alphaproteobacteria</taxon>
        <taxon>Hyphomicrobiales</taxon>
        <taxon>Aurantimonadaceae</taxon>
        <taxon>Aurantimonas</taxon>
    </lineage>
</organism>
<proteinExistence type="predicted"/>
<dbReference type="HOGENOM" id="CLU_2070448_0_0_5"/>
<reference evidence="1 2" key="1">
    <citation type="journal article" date="2008" name="Appl. Environ. Microbiol.">
        <title>Genomic insights into Mn(II) oxidation by the marine alphaproteobacterium Aurantimonas sp. strain SI85-9A1.</title>
        <authorList>
            <person name="Dick G.J."/>
            <person name="Podell S."/>
            <person name="Johnson H.A."/>
            <person name="Rivera-Espinoza Y."/>
            <person name="Bernier-Latmani R."/>
            <person name="McCarthy J.K."/>
            <person name="Torpey J.W."/>
            <person name="Clement B.G."/>
            <person name="Gaasterland T."/>
            <person name="Tebo B.M."/>
        </authorList>
    </citation>
    <scope>NUCLEOTIDE SEQUENCE [LARGE SCALE GENOMIC DNA]</scope>
    <source>
        <strain evidence="1 2">SI85-9A1</strain>
    </source>
</reference>
<dbReference type="AlphaFoldDB" id="Q1YH35"/>